<organism evidence="1 2">
    <name type="scientific">Stylosanthes scabra</name>
    <dbReference type="NCBI Taxonomy" id="79078"/>
    <lineage>
        <taxon>Eukaryota</taxon>
        <taxon>Viridiplantae</taxon>
        <taxon>Streptophyta</taxon>
        <taxon>Embryophyta</taxon>
        <taxon>Tracheophyta</taxon>
        <taxon>Spermatophyta</taxon>
        <taxon>Magnoliopsida</taxon>
        <taxon>eudicotyledons</taxon>
        <taxon>Gunneridae</taxon>
        <taxon>Pentapetalae</taxon>
        <taxon>rosids</taxon>
        <taxon>fabids</taxon>
        <taxon>Fabales</taxon>
        <taxon>Fabaceae</taxon>
        <taxon>Papilionoideae</taxon>
        <taxon>50 kb inversion clade</taxon>
        <taxon>dalbergioids sensu lato</taxon>
        <taxon>Dalbergieae</taxon>
        <taxon>Pterocarpus clade</taxon>
        <taxon>Stylosanthes</taxon>
    </lineage>
</organism>
<gene>
    <name evidence="1" type="ORF">PIB30_063256</name>
</gene>
<evidence type="ECO:0000313" key="2">
    <source>
        <dbReference type="Proteomes" id="UP001341840"/>
    </source>
</evidence>
<protein>
    <submittedName>
        <fullName evidence="1">Uncharacterized protein</fullName>
    </submittedName>
</protein>
<dbReference type="Proteomes" id="UP001341840">
    <property type="component" value="Unassembled WGS sequence"/>
</dbReference>
<comment type="caution">
    <text evidence="1">The sequence shown here is derived from an EMBL/GenBank/DDBJ whole genome shotgun (WGS) entry which is preliminary data.</text>
</comment>
<name>A0ABU6QLB9_9FABA</name>
<dbReference type="EMBL" id="JASCZI010000600">
    <property type="protein sequence ID" value="MED6112623.1"/>
    <property type="molecule type" value="Genomic_DNA"/>
</dbReference>
<sequence>MEVKNVGWMCLDARWRERNCVLALSSASRFSVKMNRFVDSRVDSLSLKTFEDSKSLSSESTLFFIESICFLPESKRFSVKMNRFVDSRVDSLSLKTFEDSKSLSSESTLFFIESICFLPKSKRLFLKLIRSWPESTRSVL</sequence>
<proteinExistence type="predicted"/>
<evidence type="ECO:0000313" key="1">
    <source>
        <dbReference type="EMBL" id="MED6112623.1"/>
    </source>
</evidence>
<accession>A0ABU6QLB9</accession>
<reference evidence="1 2" key="1">
    <citation type="journal article" date="2023" name="Plants (Basel)">
        <title>Bridging the Gap: Combining Genomics and Transcriptomics Approaches to Understand Stylosanthes scabra, an Orphan Legume from the Brazilian Caatinga.</title>
        <authorList>
            <person name="Ferreira-Neto J.R.C."/>
            <person name="da Silva M.D."/>
            <person name="Binneck E."/>
            <person name="de Melo N.F."/>
            <person name="da Silva R.H."/>
            <person name="de Melo A.L.T.M."/>
            <person name="Pandolfi V."/>
            <person name="Bustamante F.O."/>
            <person name="Brasileiro-Vidal A.C."/>
            <person name="Benko-Iseppon A.M."/>
        </authorList>
    </citation>
    <scope>NUCLEOTIDE SEQUENCE [LARGE SCALE GENOMIC DNA]</scope>
    <source>
        <tissue evidence="1">Leaves</tissue>
    </source>
</reference>
<keyword evidence="2" id="KW-1185">Reference proteome</keyword>